<proteinExistence type="predicted"/>
<protein>
    <recommendedName>
        <fullName evidence="3">DUF1641 domain-containing protein</fullName>
    </recommendedName>
</protein>
<dbReference type="Pfam" id="PF07849">
    <property type="entry name" value="DUF1641"/>
    <property type="match status" value="1"/>
</dbReference>
<organism evidence="1 2">
    <name type="scientific">Candidatus Lambdaproteobacteria bacterium RIFOXYD2_FULL_56_26</name>
    <dbReference type="NCBI Taxonomy" id="1817773"/>
    <lineage>
        <taxon>Bacteria</taxon>
        <taxon>Pseudomonadati</taxon>
        <taxon>Pseudomonadota</taxon>
        <taxon>Candidatus Lambdaproteobacteria</taxon>
    </lineage>
</organism>
<name>A0A1F6GTP5_9PROT</name>
<dbReference type="Proteomes" id="UP000177583">
    <property type="component" value="Unassembled WGS sequence"/>
</dbReference>
<comment type="caution">
    <text evidence="1">The sequence shown here is derived from an EMBL/GenBank/DDBJ whole genome shotgun (WGS) entry which is preliminary data.</text>
</comment>
<dbReference type="AlphaFoldDB" id="A0A1F6GTP5"/>
<evidence type="ECO:0000313" key="2">
    <source>
        <dbReference type="Proteomes" id="UP000177583"/>
    </source>
</evidence>
<evidence type="ECO:0000313" key="1">
    <source>
        <dbReference type="EMBL" id="OGH01542.1"/>
    </source>
</evidence>
<gene>
    <name evidence="1" type="ORF">A2557_14010</name>
</gene>
<dbReference type="EMBL" id="MFNF01000033">
    <property type="protein sequence ID" value="OGH01542.1"/>
    <property type="molecule type" value="Genomic_DNA"/>
</dbReference>
<sequence length="237" mass="25693">MTQEEKILARLDELTEALHETRRAARPFQDLKADMEPIVRQVLEEAIHKLGSHYPVNIEDVGHLLGQTLSSAANLAEGLRTLNGLIDLKKDLEPVSRLAFGETILALDKATQGFKGQDLAHLTQMAVLNMGNMAEMMKMLGSVMELKHISDDLAKQALESAIEKLEELKKKGVLDGMVKLGEMGQKMAAKAATLDFSQVKPVTGLFGMLGAMKKPEVQKGLGVALELAGLLGALAED</sequence>
<accession>A0A1F6GTP5</accession>
<evidence type="ECO:0008006" key="3">
    <source>
        <dbReference type="Google" id="ProtNLM"/>
    </source>
</evidence>
<reference evidence="1 2" key="1">
    <citation type="journal article" date="2016" name="Nat. Commun.">
        <title>Thousands of microbial genomes shed light on interconnected biogeochemical processes in an aquifer system.</title>
        <authorList>
            <person name="Anantharaman K."/>
            <person name="Brown C.T."/>
            <person name="Hug L.A."/>
            <person name="Sharon I."/>
            <person name="Castelle C.J."/>
            <person name="Probst A.J."/>
            <person name="Thomas B.C."/>
            <person name="Singh A."/>
            <person name="Wilkins M.J."/>
            <person name="Karaoz U."/>
            <person name="Brodie E.L."/>
            <person name="Williams K.H."/>
            <person name="Hubbard S.S."/>
            <person name="Banfield J.F."/>
        </authorList>
    </citation>
    <scope>NUCLEOTIDE SEQUENCE [LARGE SCALE GENOMIC DNA]</scope>
</reference>
<dbReference type="InterPro" id="IPR012440">
    <property type="entry name" value="DUF1641"/>
</dbReference>